<gene>
    <name evidence="1" type="ORF">LCGC14_2785750</name>
</gene>
<reference evidence="1" key="1">
    <citation type="journal article" date="2015" name="Nature">
        <title>Complex archaea that bridge the gap between prokaryotes and eukaryotes.</title>
        <authorList>
            <person name="Spang A."/>
            <person name="Saw J.H."/>
            <person name="Jorgensen S.L."/>
            <person name="Zaremba-Niedzwiedzka K."/>
            <person name="Martijn J."/>
            <person name="Lind A.E."/>
            <person name="van Eijk R."/>
            <person name="Schleper C."/>
            <person name="Guy L."/>
            <person name="Ettema T.J."/>
        </authorList>
    </citation>
    <scope>NUCLEOTIDE SEQUENCE</scope>
</reference>
<sequence>METQQVLIRFDWRAYEVEVVTLKPCCTVRGRPVCILRLRVSSLLCPAVEFEQPFYRSSGKNSGLPDVWLPFRGIDGIKKWFNKGYRKPLESQPLWEAIRTESKDGRWGHPIYKVISDFLAEHDGFVAELPIEDDILKASALCPLLDGVMGWD</sequence>
<dbReference type="AlphaFoldDB" id="A0A0F9B0K4"/>
<accession>A0A0F9B0K4</accession>
<evidence type="ECO:0000313" key="1">
    <source>
        <dbReference type="EMBL" id="KKK84199.1"/>
    </source>
</evidence>
<organism evidence="1">
    <name type="scientific">marine sediment metagenome</name>
    <dbReference type="NCBI Taxonomy" id="412755"/>
    <lineage>
        <taxon>unclassified sequences</taxon>
        <taxon>metagenomes</taxon>
        <taxon>ecological metagenomes</taxon>
    </lineage>
</organism>
<name>A0A0F9B0K4_9ZZZZ</name>
<dbReference type="EMBL" id="LAZR01051883">
    <property type="protein sequence ID" value="KKK84199.1"/>
    <property type="molecule type" value="Genomic_DNA"/>
</dbReference>
<protein>
    <submittedName>
        <fullName evidence="1">Uncharacterized protein</fullName>
    </submittedName>
</protein>
<comment type="caution">
    <text evidence="1">The sequence shown here is derived from an EMBL/GenBank/DDBJ whole genome shotgun (WGS) entry which is preliminary data.</text>
</comment>
<proteinExistence type="predicted"/>